<feature type="non-terminal residue" evidence="3">
    <location>
        <position position="286"/>
    </location>
</feature>
<sequence length="286" mass="32335">MGDDVELERTDDLEDQSSLLGFASSTPTPSPSNRILRILRPAFISPPRPQKLRSTSYLDGLRGIAAFIVYVAHSEAWNHDADEIQYGFGYRDHYAAITLPFVRVFITGGHAAVAVFFVISGFVLSRRPLTLIRARSEDLYPVLASAVFRRGVRLYLPFVAVTVSFFTAWHVFGLSLEWPRPQPTFVGECVAWWNEFSLFVNPFRDPVDTWFTYDFPLWTIPVEFQGSILVYVLLLALSRVTRRARVVACCGLALYFLHIGLWQMFCFLCGLLLADLDVHGSDTAGR</sequence>
<comment type="caution">
    <text evidence="3">The sequence shown here is derived from an EMBL/GenBank/DDBJ whole genome shotgun (WGS) entry which is preliminary data.</text>
</comment>
<feature type="transmembrane region" description="Helical" evidence="1">
    <location>
        <begin position="101"/>
        <end position="125"/>
    </location>
</feature>
<dbReference type="GO" id="GO:0016747">
    <property type="term" value="F:acyltransferase activity, transferring groups other than amino-acyl groups"/>
    <property type="evidence" value="ECO:0007669"/>
    <property type="project" value="InterPro"/>
</dbReference>
<accession>S0F3Q3</accession>
<dbReference type="OrthoDB" id="5405781at2759"/>
<evidence type="ECO:0000313" key="3">
    <source>
        <dbReference type="EMBL" id="CDF81327.1"/>
    </source>
</evidence>
<dbReference type="EMBL" id="CAHR02000035">
    <property type="protein sequence ID" value="CDF81327.1"/>
    <property type="molecule type" value="Genomic_DNA"/>
</dbReference>
<evidence type="ECO:0000313" key="4">
    <source>
        <dbReference type="Proteomes" id="UP000013776"/>
    </source>
</evidence>
<evidence type="ECO:0000256" key="1">
    <source>
        <dbReference type="SAM" id="Phobius"/>
    </source>
</evidence>
<name>S0F3Q3_TAPDE</name>
<dbReference type="InterPro" id="IPR050879">
    <property type="entry name" value="Acyltransferase_3"/>
</dbReference>
<reference evidence="3 4" key="1">
    <citation type="journal article" date="2013" name="MBio">
        <title>Genome sequencing of the plant pathogen Taphrina deformans, the causal agent of peach leaf curl.</title>
        <authorList>
            <person name="Cisse O.H."/>
            <person name="Almeida J.M.G.C.F."/>
            <person name="Fonseca A."/>
            <person name="Kumar A.A."/>
            <person name="Salojaervi J."/>
            <person name="Overmyer K."/>
            <person name="Hauser P.M."/>
            <person name="Pagni M."/>
        </authorList>
    </citation>
    <scope>NUCLEOTIDE SEQUENCE [LARGE SCALE GENOMIC DNA]</scope>
    <source>
        <strain evidence="4">PYCC 5710 / ATCC 11124 / CBS 356.35 / IMI 108563 / JCM 9778 / NBRC 8474</strain>
    </source>
</reference>
<dbReference type="Proteomes" id="UP000013776">
    <property type="component" value="Unassembled WGS sequence"/>
</dbReference>
<protein>
    <recommendedName>
        <fullName evidence="2">Acyltransferase 3 domain-containing protein</fullName>
    </recommendedName>
</protein>
<dbReference type="AlphaFoldDB" id="S0F3Q3"/>
<dbReference type="VEuPathDB" id="FungiDB:TAPDE_001135"/>
<keyword evidence="1" id="KW-1133">Transmembrane helix</keyword>
<feature type="domain" description="Acyltransferase 3" evidence="2">
    <location>
        <begin position="57"/>
        <end position="279"/>
    </location>
</feature>
<proteinExistence type="predicted"/>
<dbReference type="InterPro" id="IPR002656">
    <property type="entry name" value="Acyl_transf_3_dom"/>
</dbReference>
<dbReference type="Pfam" id="PF01757">
    <property type="entry name" value="Acyl_transf_3"/>
    <property type="match status" value="1"/>
</dbReference>
<evidence type="ECO:0000259" key="2">
    <source>
        <dbReference type="Pfam" id="PF01757"/>
    </source>
</evidence>
<keyword evidence="4" id="KW-1185">Reference proteome</keyword>
<gene>
    <name evidence="3" type="ORF">TAPDE_001135</name>
</gene>
<keyword evidence="1" id="KW-0472">Membrane</keyword>
<dbReference type="eggNOG" id="ENOG502SHP9">
    <property type="taxonomic scope" value="Eukaryota"/>
</dbReference>
<keyword evidence="1" id="KW-0812">Transmembrane</keyword>
<feature type="transmembrane region" description="Helical" evidence="1">
    <location>
        <begin position="246"/>
        <end position="273"/>
    </location>
</feature>
<dbReference type="PANTHER" id="PTHR23028:SF125">
    <property type="entry name" value="ACYLTRANSFERASE"/>
    <property type="match status" value="1"/>
</dbReference>
<organism evidence="3 4">
    <name type="scientific">Taphrina deformans (strain PYCC 5710 / ATCC 11124 / CBS 356.35 / IMI 108563 / JCM 9778 / NBRC 8474)</name>
    <name type="common">Peach leaf curl fungus</name>
    <name type="synonym">Lalaria deformans</name>
    <dbReference type="NCBI Taxonomy" id="1097556"/>
    <lineage>
        <taxon>Eukaryota</taxon>
        <taxon>Fungi</taxon>
        <taxon>Dikarya</taxon>
        <taxon>Ascomycota</taxon>
        <taxon>Taphrinomycotina</taxon>
        <taxon>Taphrinomycetes</taxon>
        <taxon>Taphrinales</taxon>
        <taxon>Taphrinaceae</taxon>
        <taxon>Taphrina</taxon>
    </lineage>
</organism>
<feature type="transmembrane region" description="Helical" evidence="1">
    <location>
        <begin position="154"/>
        <end position="172"/>
    </location>
</feature>
<dbReference type="PANTHER" id="PTHR23028">
    <property type="entry name" value="ACETYLTRANSFERASE"/>
    <property type="match status" value="1"/>
</dbReference>
<feature type="transmembrane region" description="Helical" evidence="1">
    <location>
        <begin position="215"/>
        <end position="234"/>
    </location>
</feature>
<dbReference type="STRING" id="1097556.S0F3Q3"/>